<organism evidence="11 12">
    <name type="scientific">Pseudolysinimonas kribbensis</name>
    <dbReference type="NCBI Taxonomy" id="433641"/>
    <lineage>
        <taxon>Bacteria</taxon>
        <taxon>Bacillati</taxon>
        <taxon>Actinomycetota</taxon>
        <taxon>Actinomycetes</taxon>
        <taxon>Micrococcales</taxon>
        <taxon>Microbacteriaceae</taxon>
        <taxon>Pseudolysinimonas</taxon>
    </lineage>
</organism>
<dbReference type="PANTHER" id="PTHR19139">
    <property type="entry name" value="AQUAPORIN TRANSPORTER"/>
    <property type="match status" value="1"/>
</dbReference>
<comment type="caution">
    <text evidence="11">The sequence shown here is derived from an EMBL/GenBank/DDBJ whole genome shotgun (WGS) entry which is preliminary data.</text>
</comment>
<accession>A0ABQ6K0R9</accession>
<dbReference type="SUPFAM" id="SSF81338">
    <property type="entry name" value="Aquaporin-like"/>
    <property type="match status" value="1"/>
</dbReference>
<comment type="similarity">
    <text evidence="2 8">Belongs to the MIP/aquaporin (TC 1.A.8) family.</text>
</comment>
<dbReference type="Pfam" id="PF00230">
    <property type="entry name" value="MIP"/>
    <property type="match status" value="1"/>
</dbReference>
<comment type="subcellular location">
    <subcellularLocation>
        <location evidence="1">Cell membrane</location>
        <topology evidence="1">Multi-pass membrane protein</topology>
    </subcellularLocation>
</comment>
<keyword evidence="3 8" id="KW-0813">Transport</keyword>
<evidence type="ECO:0000256" key="5">
    <source>
        <dbReference type="ARBA" id="ARBA00022692"/>
    </source>
</evidence>
<keyword evidence="7 10" id="KW-0472">Membrane</keyword>
<feature type="transmembrane region" description="Helical" evidence="10">
    <location>
        <begin position="135"/>
        <end position="157"/>
    </location>
</feature>
<keyword evidence="12" id="KW-1185">Reference proteome</keyword>
<feature type="transmembrane region" description="Helical" evidence="10">
    <location>
        <begin position="94"/>
        <end position="114"/>
    </location>
</feature>
<evidence type="ECO:0000256" key="9">
    <source>
        <dbReference type="SAM" id="MobiDB-lite"/>
    </source>
</evidence>
<evidence type="ECO:0000313" key="12">
    <source>
        <dbReference type="Proteomes" id="UP001157034"/>
    </source>
</evidence>
<evidence type="ECO:0000256" key="7">
    <source>
        <dbReference type="ARBA" id="ARBA00023136"/>
    </source>
</evidence>
<keyword evidence="5 8" id="KW-0812">Transmembrane</keyword>
<evidence type="ECO:0008006" key="13">
    <source>
        <dbReference type="Google" id="ProtNLM"/>
    </source>
</evidence>
<name>A0ABQ6K0R9_9MICO</name>
<dbReference type="InterPro" id="IPR022357">
    <property type="entry name" value="MIP_CS"/>
</dbReference>
<dbReference type="PROSITE" id="PS00221">
    <property type="entry name" value="MIP"/>
    <property type="match status" value="1"/>
</dbReference>
<dbReference type="InterPro" id="IPR000425">
    <property type="entry name" value="MIP"/>
</dbReference>
<keyword evidence="6 10" id="KW-1133">Transmembrane helix</keyword>
<dbReference type="InterPro" id="IPR034294">
    <property type="entry name" value="Aquaporin_transptr"/>
</dbReference>
<dbReference type="Gene3D" id="1.20.1080.10">
    <property type="entry name" value="Glycerol uptake facilitator protein"/>
    <property type="match status" value="1"/>
</dbReference>
<evidence type="ECO:0000256" key="1">
    <source>
        <dbReference type="ARBA" id="ARBA00004651"/>
    </source>
</evidence>
<gene>
    <name evidence="11" type="ORF">GCM10025881_10240</name>
</gene>
<reference evidence="12" key="1">
    <citation type="journal article" date="2019" name="Int. J. Syst. Evol. Microbiol.">
        <title>The Global Catalogue of Microorganisms (GCM) 10K type strain sequencing project: providing services to taxonomists for standard genome sequencing and annotation.</title>
        <authorList>
            <consortium name="The Broad Institute Genomics Platform"/>
            <consortium name="The Broad Institute Genome Sequencing Center for Infectious Disease"/>
            <person name="Wu L."/>
            <person name="Ma J."/>
        </authorList>
    </citation>
    <scope>NUCLEOTIDE SEQUENCE [LARGE SCALE GENOMIC DNA]</scope>
    <source>
        <strain evidence="12">NBRC 108894</strain>
    </source>
</reference>
<evidence type="ECO:0000256" key="4">
    <source>
        <dbReference type="ARBA" id="ARBA00022475"/>
    </source>
</evidence>
<feature type="compositionally biased region" description="Low complexity" evidence="9">
    <location>
        <begin position="206"/>
        <end position="244"/>
    </location>
</feature>
<evidence type="ECO:0000256" key="3">
    <source>
        <dbReference type="ARBA" id="ARBA00022448"/>
    </source>
</evidence>
<feature type="transmembrane region" description="Helical" evidence="10">
    <location>
        <begin position="169"/>
        <end position="189"/>
    </location>
</feature>
<dbReference type="PANTHER" id="PTHR19139:SF199">
    <property type="entry name" value="MIP17260P"/>
    <property type="match status" value="1"/>
</dbReference>
<evidence type="ECO:0000256" key="10">
    <source>
        <dbReference type="SAM" id="Phobius"/>
    </source>
</evidence>
<sequence length="292" mass="29188">MVMAQASAPAPYTLVSRLLAELFGTYLLVFGVIGAALFFAKDGGPLVIALAVGLAVLTAAYAVGHISGGHFNPAVSIGAAAAGRMPWRDLVPYIIAQLIGGILATLTLGLFVVVSGKTADFAAVSNGFGGASPMGLNLGSVVIAEIVATALFVYIILGVTAPGAHVTAGFAPLAIGLALTLVHLVMIPVDNSSVNPARSLATAILGGRPRSSSSGCSSSRPWSAASSRASPGSSSSPDAARRSGTTADHGGPRREPGAAVVQAATSCRAPDSNSPASPVCPARAARRPTTHW</sequence>
<dbReference type="PRINTS" id="PR00783">
    <property type="entry name" value="MINTRINSICP"/>
</dbReference>
<dbReference type="Proteomes" id="UP001157034">
    <property type="component" value="Unassembled WGS sequence"/>
</dbReference>
<feature type="transmembrane region" description="Helical" evidence="10">
    <location>
        <begin position="46"/>
        <end position="64"/>
    </location>
</feature>
<keyword evidence="4" id="KW-1003">Cell membrane</keyword>
<dbReference type="EMBL" id="BSVB01000001">
    <property type="protein sequence ID" value="GMA94200.1"/>
    <property type="molecule type" value="Genomic_DNA"/>
</dbReference>
<feature type="transmembrane region" description="Helical" evidence="10">
    <location>
        <begin position="18"/>
        <end position="39"/>
    </location>
</feature>
<dbReference type="InterPro" id="IPR023271">
    <property type="entry name" value="Aquaporin-like"/>
</dbReference>
<evidence type="ECO:0000256" key="2">
    <source>
        <dbReference type="ARBA" id="ARBA00006175"/>
    </source>
</evidence>
<evidence type="ECO:0000256" key="6">
    <source>
        <dbReference type="ARBA" id="ARBA00022989"/>
    </source>
</evidence>
<proteinExistence type="inferred from homology"/>
<evidence type="ECO:0000256" key="8">
    <source>
        <dbReference type="RuleBase" id="RU000477"/>
    </source>
</evidence>
<evidence type="ECO:0000313" key="11">
    <source>
        <dbReference type="EMBL" id="GMA94200.1"/>
    </source>
</evidence>
<feature type="region of interest" description="Disordered" evidence="9">
    <location>
        <begin position="206"/>
        <end position="292"/>
    </location>
</feature>
<protein>
    <recommendedName>
        <fullName evidence="13">Aquaporin Z</fullName>
    </recommendedName>
</protein>